<dbReference type="InterPro" id="IPR026444">
    <property type="entry name" value="Secre_tail"/>
</dbReference>
<dbReference type="SUPFAM" id="SSF69318">
    <property type="entry name" value="Integrin alpha N-terminal domain"/>
    <property type="match status" value="1"/>
</dbReference>
<dbReference type="PANTHER" id="PTHR16026">
    <property type="entry name" value="CARTILAGE ACIDIC PROTEIN 1"/>
    <property type="match status" value="1"/>
</dbReference>
<gene>
    <name evidence="5" type="ORF">QHT84_04355</name>
</gene>
<feature type="domain" description="ASPIC/UnbV" evidence="3">
    <location>
        <begin position="520"/>
        <end position="586"/>
    </location>
</feature>
<feature type="signal peptide" evidence="2">
    <location>
        <begin position="1"/>
        <end position="39"/>
    </location>
</feature>
<dbReference type="InterPro" id="IPR028994">
    <property type="entry name" value="Integrin_alpha_N"/>
</dbReference>
<organism evidence="5 6">
    <name type="scientific">Flavobacterium sedimenticola</name>
    <dbReference type="NCBI Taxonomy" id="3043286"/>
    <lineage>
        <taxon>Bacteria</taxon>
        <taxon>Pseudomonadati</taxon>
        <taxon>Bacteroidota</taxon>
        <taxon>Flavobacteriia</taxon>
        <taxon>Flavobacteriales</taxon>
        <taxon>Flavobacteriaceae</taxon>
        <taxon>Flavobacterium</taxon>
    </lineage>
</organism>
<name>A0ABT6XNU2_9FLAO</name>
<reference evidence="5 6" key="1">
    <citation type="submission" date="2023-05" db="EMBL/GenBank/DDBJ databases">
        <title>Flavobacterium sedimenti sp. nov., isolated from the sediment.</title>
        <authorList>
            <person name="Wu N."/>
        </authorList>
    </citation>
    <scope>NUCLEOTIDE SEQUENCE [LARGE SCALE GENOMIC DNA]</scope>
    <source>
        <strain evidence="5 6">YZ-48</strain>
    </source>
</reference>
<dbReference type="NCBIfam" id="TIGR04183">
    <property type="entry name" value="Por_Secre_tail"/>
    <property type="match status" value="1"/>
</dbReference>
<feature type="domain" description="Secretion system C-terminal sorting" evidence="4">
    <location>
        <begin position="606"/>
        <end position="673"/>
    </location>
</feature>
<proteinExistence type="predicted"/>
<evidence type="ECO:0000313" key="5">
    <source>
        <dbReference type="EMBL" id="MDI9256642.1"/>
    </source>
</evidence>
<dbReference type="Gene3D" id="2.130.10.130">
    <property type="entry name" value="Integrin alpha, N-terminal"/>
    <property type="match status" value="2"/>
</dbReference>
<dbReference type="PANTHER" id="PTHR16026:SF0">
    <property type="entry name" value="CARTILAGE ACIDIC PROTEIN 1"/>
    <property type="match status" value="1"/>
</dbReference>
<dbReference type="Pfam" id="PF18962">
    <property type="entry name" value="Por_Secre_tail"/>
    <property type="match status" value="1"/>
</dbReference>
<dbReference type="InterPro" id="IPR027039">
    <property type="entry name" value="Crtac1"/>
</dbReference>
<feature type="chain" id="PRO_5045054480" evidence="2">
    <location>
        <begin position="40"/>
        <end position="676"/>
    </location>
</feature>
<dbReference type="EMBL" id="JASGBP010000002">
    <property type="protein sequence ID" value="MDI9256642.1"/>
    <property type="molecule type" value="Genomic_DNA"/>
</dbReference>
<accession>A0ABT6XNU2</accession>
<sequence length="676" mass="72234">MKKTLLSILTVFSVASAIGQATCASAVTVAVGSTTTASAYTNETGTAPTNLCGMNNGAGAKGKWYKFTATQSINMTVSTVLPQNNNVDTRLIVYSGDCSNLVCVGANDDFNGGYTSQVTFAATTGTTYIIAFDNRYSSAGFDFSVTEAAPPAPDRLSFTTQAVPGITGGYNNCVVDMNGDFLDDIVSAISTTQLAISYQQPGGTFTTTTYTVANTSVLPSWSIAAGDYDNNGFNDLIYGSGSGVVFLKANSTGTGYTVDRKTQSYLVQRTNFVDINNDGKLDAFACDDNAPNRYYINDGTNMNHIQGGIGDFPSGGNYASNWFDFDNDGDIDMYLAKCGQGGSGVGGNIDQLHRNNGNGTFTNIADAAGMANPEQTWSGACGDFNNDGWMDVIVGVNSGSNGYTNVKRNNGDSTFTSVTAGSGYDTNTWLGREYVAEDFDNDGYLDVLGSGNNIMFGDGNFHFVPNANTYPVSTVDRPIGDLNNDGFLDIQNGTNVLFNNGNSNHWLNVNLRGIQSNRNGIGARVEIYGAWGKQIRDVQSGTGFQNMSKITAHFGIGQETVINQVIIRWPSGIVDTITNPTSNQSLLVVEGSTLGLDAFSNQNFSLYPVPTQKTLMITAENINFKNAQIFDMNGKMVRSLTLQSSNIDVESLAKGTYLLLLTDDRNQKHSGKFIKE</sequence>
<dbReference type="Pfam" id="PF07593">
    <property type="entry name" value="UnbV_ASPIC"/>
    <property type="match status" value="1"/>
</dbReference>
<keyword evidence="6" id="KW-1185">Reference proteome</keyword>
<evidence type="ECO:0000259" key="4">
    <source>
        <dbReference type="Pfam" id="PF18962"/>
    </source>
</evidence>
<keyword evidence="1 2" id="KW-0732">Signal</keyword>
<protein>
    <submittedName>
        <fullName evidence="5">FG-GAP-like repeat-containing protein</fullName>
    </submittedName>
</protein>
<dbReference type="RefSeq" id="WP_283238333.1">
    <property type="nucleotide sequence ID" value="NZ_JASGBP010000002.1"/>
</dbReference>
<evidence type="ECO:0000313" key="6">
    <source>
        <dbReference type="Proteomes" id="UP001230035"/>
    </source>
</evidence>
<dbReference type="Proteomes" id="UP001230035">
    <property type="component" value="Unassembled WGS sequence"/>
</dbReference>
<comment type="caution">
    <text evidence="5">The sequence shown here is derived from an EMBL/GenBank/DDBJ whole genome shotgun (WGS) entry which is preliminary data.</text>
</comment>
<evidence type="ECO:0000256" key="1">
    <source>
        <dbReference type="ARBA" id="ARBA00022729"/>
    </source>
</evidence>
<dbReference type="InterPro" id="IPR013517">
    <property type="entry name" value="FG-GAP"/>
</dbReference>
<evidence type="ECO:0000259" key="3">
    <source>
        <dbReference type="Pfam" id="PF07593"/>
    </source>
</evidence>
<evidence type="ECO:0000256" key="2">
    <source>
        <dbReference type="SAM" id="SignalP"/>
    </source>
</evidence>
<dbReference type="InterPro" id="IPR011519">
    <property type="entry name" value="UnbV_ASPIC"/>
</dbReference>
<dbReference type="Pfam" id="PF13517">
    <property type="entry name" value="FG-GAP_3"/>
    <property type="match status" value="2"/>
</dbReference>